<dbReference type="EMBL" id="KQ417620">
    <property type="protein sequence ID" value="KOF91108.1"/>
    <property type="molecule type" value="Genomic_DNA"/>
</dbReference>
<organism evidence="1">
    <name type="scientific">Octopus bimaculoides</name>
    <name type="common">California two-spotted octopus</name>
    <dbReference type="NCBI Taxonomy" id="37653"/>
    <lineage>
        <taxon>Eukaryota</taxon>
        <taxon>Metazoa</taxon>
        <taxon>Spiralia</taxon>
        <taxon>Lophotrochozoa</taxon>
        <taxon>Mollusca</taxon>
        <taxon>Cephalopoda</taxon>
        <taxon>Coleoidea</taxon>
        <taxon>Octopodiformes</taxon>
        <taxon>Octopoda</taxon>
        <taxon>Incirrata</taxon>
        <taxon>Octopodidae</taxon>
        <taxon>Octopus</taxon>
    </lineage>
</organism>
<proteinExistence type="predicted"/>
<sequence>MHVCMYVCTCLCVVYFSGEISSLFWFVKFSNTSTTFLFVGQSMSNPFAKCYNNSSFNAFTCPPSQTTTSSFVKTFCNTDTKRFRLVFFLSF</sequence>
<protein>
    <submittedName>
        <fullName evidence="1">Uncharacterized protein</fullName>
    </submittedName>
</protein>
<evidence type="ECO:0000313" key="1">
    <source>
        <dbReference type="EMBL" id="KOF91108.1"/>
    </source>
</evidence>
<name>A0A0L8HPD0_OCTBM</name>
<dbReference type="AlphaFoldDB" id="A0A0L8HPD0"/>
<reference evidence="1" key="1">
    <citation type="submission" date="2015-07" db="EMBL/GenBank/DDBJ databases">
        <title>MeaNS - Measles Nucleotide Surveillance Program.</title>
        <authorList>
            <person name="Tran T."/>
            <person name="Druce J."/>
        </authorList>
    </citation>
    <scope>NUCLEOTIDE SEQUENCE</scope>
    <source>
        <strain evidence="1">UCB-OBI-ISO-001</strain>
        <tissue evidence="1">Gonad</tissue>
    </source>
</reference>
<accession>A0A0L8HPD0</accession>
<gene>
    <name evidence="1" type="ORF">OCBIM_22009870mg</name>
</gene>